<dbReference type="GO" id="GO:0009052">
    <property type="term" value="P:pentose-phosphate shunt, non-oxidative branch"/>
    <property type="evidence" value="ECO:0007669"/>
    <property type="project" value="TreeGrafter"/>
</dbReference>
<dbReference type="PIRSF" id="PIRSF005384">
    <property type="entry name" value="RpiB_LacA_B"/>
    <property type="match status" value="1"/>
</dbReference>
<protein>
    <submittedName>
        <fullName evidence="4">Ribose 5-phosphate isomerase B</fullName>
    </submittedName>
</protein>
<dbReference type="OrthoDB" id="1778624at2"/>
<feature type="binding site" evidence="3">
    <location>
        <position position="136"/>
    </location>
    <ligand>
        <name>D-ribulose 5-phosphate</name>
        <dbReference type="ChEBI" id="CHEBI:58121"/>
    </ligand>
</feature>
<dbReference type="NCBIfam" id="TIGR00689">
    <property type="entry name" value="rpiB_lacA_lacB"/>
    <property type="match status" value="1"/>
</dbReference>
<dbReference type="InterPro" id="IPR036569">
    <property type="entry name" value="RpiB_LacA_LacB_sf"/>
</dbReference>
<accession>A0A4R7SRN4</accession>
<name>A0A4R7SRN4_9BACT</name>
<dbReference type="Proteomes" id="UP000295662">
    <property type="component" value="Unassembled WGS sequence"/>
</dbReference>
<proteinExistence type="inferred from homology"/>
<dbReference type="GO" id="GO:0004751">
    <property type="term" value="F:ribose-5-phosphate isomerase activity"/>
    <property type="evidence" value="ECO:0007669"/>
    <property type="project" value="TreeGrafter"/>
</dbReference>
<feature type="binding site" evidence="3">
    <location>
        <begin position="8"/>
        <end position="9"/>
    </location>
    <ligand>
        <name>D-ribulose 5-phosphate</name>
        <dbReference type="ChEBI" id="CHEBI:58121"/>
    </ligand>
</feature>
<dbReference type="PANTHER" id="PTHR30345">
    <property type="entry name" value="RIBOSE-5-PHOSPHATE ISOMERASE B"/>
    <property type="match status" value="1"/>
</dbReference>
<feature type="binding site" evidence="3">
    <location>
        <begin position="66"/>
        <end position="70"/>
    </location>
    <ligand>
        <name>D-ribulose 5-phosphate</name>
        <dbReference type="ChEBI" id="CHEBI:58121"/>
    </ligand>
</feature>
<dbReference type="InterPro" id="IPR004785">
    <property type="entry name" value="RpiB"/>
</dbReference>
<dbReference type="EMBL" id="SOCA01000001">
    <property type="protein sequence ID" value="TDU81126.1"/>
    <property type="molecule type" value="Genomic_DNA"/>
</dbReference>
<evidence type="ECO:0000256" key="3">
    <source>
        <dbReference type="PIRSR" id="PIRSR005384-2"/>
    </source>
</evidence>
<evidence type="ECO:0000256" key="2">
    <source>
        <dbReference type="ARBA" id="ARBA00023235"/>
    </source>
</evidence>
<dbReference type="RefSeq" id="WP_133793106.1">
    <property type="nucleotide sequence ID" value="NZ_SOCA01000001.1"/>
</dbReference>
<dbReference type="PANTHER" id="PTHR30345:SF0">
    <property type="entry name" value="DNA DAMAGE-REPAIR_TOLERATION PROTEIN DRT102"/>
    <property type="match status" value="1"/>
</dbReference>
<dbReference type="Gene3D" id="3.40.1400.10">
    <property type="entry name" value="Sugar-phosphate isomerase, RpiB/LacA/LacB"/>
    <property type="match status" value="1"/>
</dbReference>
<comment type="caution">
    <text evidence="4">The sequence shown here is derived from an EMBL/GenBank/DDBJ whole genome shotgun (WGS) entry which is preliminary data.</text>
</comment>
<evidence type="ECO:0000313" key="5">
    <source>
        <dbReference type="Proteomes" id="UP000295662"/>
    </source>
</evidence>
<sequence>MKIAIGSDHAGYRYKQAIITHLQDAGHEVMDFGTHSEESVDYPRFIRPVAEGVAIGKYERGIVLGGSGNGEAIAANRVKGIRCGLCWNLESAILTRQHNDANVLSLGGRMMDLGTALQIVDIFLTTPFEGGRHLARIQQLDT</sequence>
<feature type="binding site" evidence="3">
    <location>
        <position position="109"/>
    </location>
    <ligand>
        <name>D-ribulose 5-phosphate</name>
        <dbReference type="ChEBI" id="CHEBI:58121"/>
    </ligand>
</feature>
<reference evidence="4 5" key="1">
    <citation type="submission" date="2019-03" db="EMBL/GenBank/DDBJ databases">
        <title>Genomic Encyclopedia of Archaeal and Bacterial Type Strains, Phase II (KMG-II): from individual species to whole genera.</title>
        <authorList>
            <person name="Goeker M."/>
        </authorList>
    </citation>
    <scope>NUCLEOTIDE SEQUENCE [LARGE SCALE GENOMIC DNA]</scope>
    <source>
        <strain evidence="4 5">ATCC 25309</strain>
    </source>
</reference>
<dbReference type="InterPro" id="IPR003500">
    <property type="entry name" value="RpiB_LacA_LacB"/>
</dbReference>
<dbReference type="AlphaFoldDB" id="A0A4R7SRN4"/>
<feature type="binding site" evidence="3">
    <location>
        <position position="132"/>
    </location>
    <ligand>
        <name>D-ribulose 5-phosphate</name>
        <dbReference type="ChEBI" id="CHEBI:58121"/>
    </ligand>
</feature>
<evidence type="ECO:0000256" key="1">
    <source>
        <dbReference type="ARBA" id="ARBA00008754"/>
    </source>
</evidence>
<keyword evidence="5" id="KW-1185">Reference proteome</keyword>
<dbReference type="Pfam" id="PF02502">
    <property type="entry name" value="LacAB_rpiB"/>
    <property type="match status" value="1"/>
</dbReference>
<comment type="similarity">
    <text evidence="1">Belongs to the LacAB/RpiB family.</text>
</comment>
<dbReference type="SUPFAM" id="SSF89623">
    <property type="entry name" value="Ribose/Galactose isomerase RpiB/AlsB"/>
    <property type="match status" value="1"/>
</dbReference>
<feature type="binding site" evidence="3">
    <location>
        <position position="99"/>
    </location>
    <ligand>
        <name>D-ribulose 5-phosphate</name>
        <dbReference type="ChEBI" id="CHEBI:58121"/>
    </ligand>
</feature>
<dbReference type="GO" id="GO:0019316">
    <property type="term" value="P:D-allose catabolic process"/>
    <property type="evidence" value="ECO:0007669"/>
    <property type="project" value="TreeGrafter"/>
</dbReference>
<dbReference type="NCBIfam" id="TIGR01120">
    <property type="entry name" value="rpiB"/>
    <property type="match status" value="1"/>
</dbReference>
<dbReference type="NCBIfam" id="NF004051">
    <property type="entry name" value="PRK05571.1"/>
    <property type="match status" value="1"/>
</dbReference>
<organism evidence="4 5">
    <name type="scientific">Prosthecobacter fusiformis</name>
    <dbReference type="NCBI Taxonomy" id="48464"/>
    <lineage>
        <taxon>Bacteria</taxon>
        <taxon>Pseudomonadati</taxon>
        <taxon>Verrucomicrobiota</taxon>
        <taxon>Verrucomicrobiia</taxon>
        <taxon>Verrucomicrobiales</taxon>
        <taxon>Verrucomicrobiaceae</taxon>
        <taxon>Prosthecobacter</taxon>
    </lineage>
</organism>
<gene>
    <name evidence="4" type="ORF">EI77_00428</name>
</gene>
<evidence type="ECO:0000313" key="4">
    <source>
        <dbReference type="EMBL" id="TDU81126.1"/>
    </source>
</evidence>
<keyword evidence="2 4" id="KW-0413">Isomerase</keyword>